<reference evidence="6 7" key="1">
    <citation type="journal article" date="2009" name="J. Bacteriol.">
        <title>Complete genome sequence of Macrococcus caseolyticus strain JCSCS5402, reflecting the ancestral genome of the human-pathogenic staphylococci.</title>
        <authorList>
            <person name="Baba T."/>
            <person name="Kuwahara-Arai K."/>
            <person name="Uchiyama I."/>
            <person name="Takeuchi F."/>
            <person name="Ito T."/>
            <person name="Hiramatsu K."/>
        </authorList>
    </citation>
    <scope>NUCLEOTIDE SEQUENCE [LARGE SCALE GENOMIC DNA]</scope>
    <source>
        <strain evidence="6 7">JCSC5402</strain>
    </source>
</reference>
<gene>
    <name evidence="6" type="ordered locus">MCCL_1876</name>
</gene>
<dbReference type="InterPro" id="IPR029064">
    <property type="entry name" value="Ribosomal_eL30-like_sf"/>
</dbReference>
<name>B9E8R5_MACCJ</name>
<dbReference type="PANTHER" id="PTHR46429">
    <property type="entry name" value="23S RRNA (GUANOSINE-2'-O-)-METHYLTRANSFERASE RLMB"/>
    <property type="match status" value="1"/>
</dbReference>
<dbReference type="GO" id="GO:0003723">
    <property type="term" value="F:RNA binding"/>
    <property type="evidence" value="ECO:0007669"/>
    <property type="project" value="InterPro"/>
</dbReference>
<sequence>MNCLTKSYHCVKRGVKMKTIDEIIVGRHAVKSAVTSGHEINKVLIQEGINKSQISNLLNLCKEKKIVVQTVPKSKLDHLSDVPHQGVLAMISPYEYTELEDFLSNKASDKLSTIMILDGLEDPHNLGSIIRTADAIGIDGIMIPKRRSVSLNQTVVKASTGAVEHVPVMRVNNINQAIDKLKDAGYWVAGTDAKQSVDYRKMTADIDLAIVIGSEGEGMSRLVKEKCDFLIHLPMVGHVNSLNASVAASLLMYEVYRKRNPID</sequence>
<dbReference type="InterPro" id="IPR029028">
    <property type="entry name" value="Alpha/beta_knot_MTases"/>
</dbReference>
<dbReference type="NCBIfam" id="TIGR00186">
    <property type="entry name" value="rRNA_methyl_3"/>
    <property type="match status" value="1"/>
</dbReference>
<dbReference type="GO" id="GO:0008173">
    <property type="term" value="F:RNA methyltransferase activity"/>
    <property type="evidence" value="ECO:0007669"/>
    <property type="project" value="InterPro"/>
</dbReference>
<dbReference type="InterPro" id="IPR004441">
    <property type="entry name" value="rRNA_MeTrfase_TrmH"/>
</dbReference>
<dbReference type="SUPFAM" id="SSF55315">
    <property type="entry name" value="L30e-like"/>
    <property type="match status" value="1"/>
</dbReference>
<dbReference type="KEGG" id="mcl:MCCL_1876"/>
<evidence type="ECO:0000256" key="2">
    <source>
        <dbReference type="ARBA" id="ARBA00017507"/>
    </source>
</evidence>
<dbReference type="GO" id="GO:0005829">
    <property type="term" value="C:cytosol"/>
    <property type="evidence" value="ECO:0007669"/>
    <property type="project" value="TreeGrafter"/>
</dbReference>
<dbReference type="Proteomes" id="UP000001383">
    <property type="component" value="Chromosome"/>
</dbReference>
<keyword evidence="3" id="KW-0489">Methyltransferase</keyword>
<keyword evidence="4" id="KW-0808">Transferase</keyword>
<dbReference type="HOGENOM" id="CLU_021322_0_1_9"/>
<dbReference type="FunFam" id="3.40.1280.10:FF:000008">
    <property type="entry name" value="Group 3 RNA methyltransferase TrmH"/>
    <property type="match status" value="1"/>
</dbReference>
<comment type="similarity">
    <text evidence="1">Belongs to the class IV-like SAM-binding methyltransferase superfamily. RNA methyltransferase TrmH family.</text>
</comment>
<evidence type="ECO:0000256" key="1">
    <source>
        <dbReference type="ARBA" id="ARBA00007228"/>
    </source>
</evidence>
<dbReference type="SUPFAM" id="SSF75217">
    <property type="entry name" value="alpha/beta knot"/>
    <property type="match status" value="1"/>
</dbReference>
<evidence type="ECO:0000256" key="3">
    <source>
        <dbReference type="ARBA" id="ARBA00022603"/>
    </source>
</evidence>
<dbReference type="InterPro" id="IPR013123">
    <property type="entry name" value="SpoU_subst-bd"/>
</dbReference>
<dbReference type="EMBL" id="AP009484">
    <property type="protein sequence ID" value="BAH18583.1"/>
    <property type="molecule type" value="Genomic_DNA"/>
</dbReference>
<dbReference type="CDD" id="cd18103">
    <property type="entry name" value="SpoU-like_RlmB"/>
    <property type="match status" value="1"/>
</dbReference>
<protein>
    <recommendedName>
        <fullName evidence="2">Putative TrmH family tRNA/rRNA methyltransferase</fullName>
    </recommendedName>
</protein>
<dbReference type="Pfam" id="PF00588">
    <property type="entry name" value="SpoU_methylase"/>
    <property type="match status" value="1"/>
</dbReference>
<dbReference type="PANTHER" id="PTHR46429:SF1">
    <property type="entry name" value="23S RRNA (GUANOSINE-2'-O-)-METHYLTRANSFERASE RLMB"/>
    <property type="match status" value="1"/>
</dbReference>
<evidence type="ECO:0000256" key="4">
    <source>
        <dbReference type="ARBA" id="ARBA00022679"/>
    </source>
</evidence>
<dbReference type="AlphaFoldDB" id="B9E8R5"/>
<dbReference type="Gene3D" id="3.40.1280.10">
    <property type="match status" value="1"/>
</dbReference>
<feature type="domain" description="RNA 2-O ribose methyltransferase substrate binding" evidence="5">
    <location>
        <begin position="23"/>
        <end position="97"/>
    </location>
</feature>
<organism evidence="6 7">
    <name type="scientific">Macrococcus caseolyticus (strain JCSC5402)</name>
    <name type="common">Macrococcoides caseolyticum</name>
    <dbReference type="NCBI Taxonomy" id="458233"/>
    <lineage>
        <taxon>Bacteria</taxon>
        <taxon>Bacillati</taxon>
        <taxon>Bacillota</taxon>
        <taxon>Bacilli</taxon>
        <taxon>Bacillales</taxon>
        <taxon>Staphylococcaceae</taxon>
        <taxon>Macrococcoides</taxon>
    </lineage>
</organism>
<dbReference type="GO" id="GO:0006396">
    <property type="term" value="P:RNA processing"/>
    <property type="evidence" value="ECO:0007669"/>
    <property type="project" value="InterPro"/>
</dbReference>
<dbReference type="Pfam" id="PF08032">
    <property type="entry name" value="SpoU_sub_bind"/>
    <property type="match status" value="1"/>
</dbReference>
<evidence type="ECO:0000259" key="5">
    <source>
        <dbReference type="SMART" id="SM00967"/>
    </source>
</evidence>
<evidence type="ECO:0000313" key="6">
    <source>
        <dbReference type="EMBL" id="BAH18583.1"/>
    </source>
</evidence>
<dbReference type="Gene3D" id="3.30.1330.30">
    <property type="match status" value="1"/>
</dbReference>
<dbReference type="eggNOG" id="COG0566">
    <property type="taxonomic scope" value="Bacteria"/>
</dbReference>
<dbReference type="SMART" id="SM00967">
    <property type="entry name" value="SpoU_sub_bind"/>
    <property type="match status" value="1"/>
</dbReference>
<proteinExistence type="inferred from homology"/>
<evidence type="ECO:0000313" key="7">
    <source>
        <dbReference type="Proteomes" id="UP000001383"/>
    </source>
</evidence>
<accession>B9E8R5</accession>
<dbReference type="InterPro" id="IPR029026">
    <property type="entry name" value="tRNA_m1G_MTases_N"/>
</dbReference>
<dbReference type="STRING" id="458233.MCCL_1876"/>
<dbReference type="GO" id="GO:0032259">
    <property type="term" value="P:methylation"/>
    <property type="evidence" value="ECO:0007669"/>
    <property type="project" value="UniProtKB-KW"/>
</dbReference>
<dbReference type="InterPro" id="IPR001537">
    <property type="entry name" value="SpoU_MeTrfase"/>
</dbReference>